<dbReference type="GO" id="GO:0006506">
    <property type="term" value="P:GPI anchor biosynthetic process"/>
    <property type="evidence" value="ECO:0007669"/>
    <property type="project" value="UniProtKB-UniPathway"/>
</dbReference>
<protein>
    <recommendedName>
        <fullName evidence="4 11">Protein PBN1</fullName>
    </recommendedName>
</protein>
<keyword evidence="8" id="KW-1133">Transmembrane helix</keyword>
<dbReference type="EMBL" id="JH795856">
    <property type="protein sequence ID" value="EJU05584.1"/>
    <property type="molecule type" value="Genomic_DNA"/>
</dbReference>
<evidence type="ECO:0000256" key="3">
    <source>
        <dbReference type="ARBA" id="ARBA00010345"/>
    </source>
</evidence>
<evidence type="ECO:0000256" key="10">
    <source>
        <dbReference type="ARBA" id="ARBA00023180"/>
    </source>
</evidence>
<dbReference type="PANTHER" id="PTHR28533:SF1">
    <property type="entry name" value="PROTEIN PBN1"/>
    <property type="match status" value="1"/>
</dbReference>
<comment type="pathway">
    <text evidence="2 11">Glycolipid biosynthesis; glycosylphosphatidylinositol-anchor biosynthesis.</text>
</comment>
<reference evidence="12 13" key="1">
    <citation type="journal article" date="2012" name="Science">
        <title>The Paleozoic origin of enzymatic lignin decomposition reconstructed from 31 fungal genomes.</title>
        <authorList>
            <person name="Floudas D."/>
            <person name="Binder M."/>
            <person name="Riley R."/>
            <person name="Barry K."/>
            <person name="Blanchette R.A."/>
            <person name="Henrissat B."/>
            <person name="Martinez A.T."/>
            <person name="Otillar R."/>
            <person name="Spatafora J.W."/>
            <person name="Yadav J.S."/>
            <person name="Aerts A."/>
            <person name="Benoit I."/>
            <person name="Boyd A."/>
            <person name="Carlson A."/>
            <person name="Copeland A."/>
            <person name="Coutinho P.M."/>
            <person name="de Vries R.P."/>
            <person name="Ferreira P."/>
            <person name="Findley K."/>
            <person name="Foster B."/>
            <person name="Gaskell J."/>
            <person name="Glotzer D."/>
            <person name="Gorecki P."/>
            <person name="Heitman J."/>
            <person name="Hesse C."/>
            <person name="Hori C."/>
            <person name="Igarashi K."/>
            <person name="Jurgens J.A."/>
            <person name="Kallen N."/>
            <person name="Kersten P."/>
            <person name="Kohler A."/>
            <person name="Kuees U."/>
            <person name="Kumar T.K.A."/>
            <person name="Kuo A."/>
            <person name="LaButti K."/>
            <person name="Larrondo L.F."/>
            <person name="Lindquist E."/>
            <person name="Ling A."/>
            <person name="Lombard V."/>
            <person name="Lucas S."/>
            <person name="Lundell T."/>
            <person name="Martin R."/>
            <person name="McLaughlin D.J."/>
            <person name="Morgenstern I."/>
            <person name="Morin E."/>
            <person name="Murat C."/>
            <person name="Nagy L.G."/>
            <person name="Nolan M."/>
            <person name="Ohm R.A."/>
            <person name="Patyshakuliyeva A."/>
            <person name="Rokas A."/>
            <person name="Ruiz-Duenas F.J."/>
            <person name="Sabat G."/>
            <person name="Salamov A."/>
            <person name="Samejima M."/>
            <person name="Schmutz J."/>
            <person name="Slot J.C."/>
            <person name="St John F."/>
            <person name="Stenlid J."/>
            <person name="Sun H."/>
            <person name="Sun S."/>
            <person name="Syed K."/>
            <person name="Tsang A."/>
            <person name="Wiebenga A."/>
            <person name="Young D."/>
            <person name="Pisabarro A."/>
            <person name="Eastwood D.C."/>
            <person name="Martin F."/>
            <person name="Cullen D."/>
            <person name="Grigoriev I.V."/>
            <person name="Hibbett D.S."/>
        </authorList>
    </citation>
    <scope>NUCLEOTIDE SEQUENCE [LARGE SCALE GENOMIC DNA]</scope>
    <source>
        <strain evidence="12 13">DJM-731 SS1</strain>
    </source>
</reference>
<proteinExistence type="inferred from homology"/>
<keyword evidence="10" id="KW-0325">Glycoprotein</keyword>
<evidence type="ECO:0000256" key="8">
    <source>
        <dbReference type="ARBA" id="ARBA00022989"/>
    </source>
</evidence>
<dbReference type="GeneID" id="63682936"/>
<dbReference type="RefSeq" id="XP_040632478.1">
    <property type="nucleotide sequence ID" value="XM_040767874.1"/>
</dbReference>
<keyword evidence="5 11" id="KW-0337">GPI-anchor biosynthesis</keyword>
<evidence type="ECO:0000313" key="12">
    <source>
        <dbReference type="EMBL" id="EJU05584.1"/>
    </source>
</evidence>
<dbReference type="UniPathway" id="UPA00196"/>
<dbReference type="AlphaFoldDB" id="M5G9U4"/>
<organism evidence="12 13">
    <name type="scientific">Dacryopinax primogenitus (strain DJM 731)</name>
    <name type="common">Brown rot fungus</name>
    <dbReference type="NCBI Taxonomy" id="1858805"/>
    <lineage>
        <taxon>Eukaryota</taxon>
        <taxon>Fungi</taxon>
        <taxon>Dikarya</taxon>
        <taxon>Basidiomycota</taxon>
        <taxon>Agaricomycotina</taxon>
        <taxon>Dacrymycetes</taxon>
        <taxon>Dacrymycetales</taxon>
        <taxon>Dacrymycetaceae</taxon>
        <taxon>Dacryopinax</taxon>
    </lineage>
</organism>
<dbReference type="OrthoDB" id="5546453at2759"/>
<evidence type="ECO:0000256" key="5">
    <source>
        <dbReference type="ARBA" id="ARBA00022502"/>
    </source>
</evidence>
<evidence type="ECO:0000313" key="13">
    <source>
        <dbReference type="Proteomes" id="UP000030653"/>
    </source>
</evidence>
<dbReference type="STRING" id="1858805.M5G9U4"/>
<dbReference type="PANTHER" id="PTHR28533">
    <property type="entry name" value="PROTEIN PBN1"/>
    <property type="match status" value="1"/>
</dbReference>
<dbReference type="Pfam" id="PF08320">
    <property type="entry name" value="PIG-X"/>
    <property type="match status" value="1"/>
</dbReference>
<dbReference type="InterPro" id="IPR013233">
    <property type="entry name" value="PIG-X/PBN1"/>
</dbReference>
<dbReference type="GO" id="GO:1990529">
    <property type="term" value="C:glycosylphosphatidylinositol-mannosyltransferase I complex"/>
    <property type="evidence" value="ECO:0007669"/>
    <property type="project" value="TreeGrafter"/>
</dbReference>
<evidence type="ECO:0000256" key="9">
    <source>
        <dbReference type="ARBA" id="ARBA00023136"/>
    </source>
</evidence>
<dbReference type="OMA" id="WGTTDLE"/>
<comment type="subcellular location">
    <subcellularLocation>
        <location evidence="11">Endoplasmic reticulum membrane</location>
        <topology evidence="11">Single-pass membrane protein</topology>
    </subcellularLocation>
    <subcellularLocation>
        <location evidence="1">Endoplasmic reticulum membrane</location>
        <topology evidence="1">Single-pass type III membrane protein</topology>
    </subcellularLocation>
</comment>
<name>M5G9U4_DACPD</name>
<accession>M5G9U4</accession>
<dbReference type="GO" id="GO:0000030">
    <property type="term" value="F:mannosyltransferase activity"/>
    <property type="evidence" value="ECO:0007669"/>
    <property type="project" value="TreeGrafter"/>
</dbReference>
<dbReference type="GO" id="GO:0005789">
    <property type="term" value="C:endoplasmic reticulum membrane"/>
    <property type="evidence" value="ECO:0007669"/>
    <property type="project" value="UniProtKB-SubCell"/>
</dbReference>
<comment type="similarity">
    <text evidence="3 11">Belongs to the PIGX family.</text>
</comment>
<evidence type="ECO:0000256" key="7">
    <source>
        <dbReference type="ARBA" id="ARBA00022824"/>
    </source>
</evidence>
<evidence type="ECO:0000256" key="1">
    <source>
        <dbReference type="ARBA" id="ARBA00004643"/>
    </source>
</evidence>
<dbReference type="Proteomes" id="UP000030653">
    <property type="component" value="Unassembled WGS sequence"/>
</dbReference>
<evidence type="ECO:0000256" key="2">
    <source>
        <dbReference type="ARBA" id="ARBA00004687"/>
    </source>
</evidence>
<evidence type="ECO:0000256" key="6">
    <source>
        <dbReference type="ARBA" id="ARBA00022692"/>
    </source>
</evidence>
<gene>
    <name evidence="12" type="ORF">DACRYDRAFT_104071</name>
</gene>
<dbReference type="InterPro" id="IPR042322">
    <property type="entry name" value="Pbn1"/>
</dbReference>
<keyword evidence="7 11" id="KW-0256">Endoplasmic reticulum</keyword>
<keyword evidence="9" id="KW-0472">Membrane</keyword>
<dbReference type="SMART" id="SM00780">
    <property type="entry name" value="PIG-X"/>
    <property type="match status" value="1"/>
</dbReference>
<evidence type="ECO:0000256" key="11">
    <source>
        <dbReference type="RuleBase" id="RU366056"/>
    </source>
</evidence>
<sequence>MDSATLLLSHIARDIHQEPAYNCSLPGQGFHRSLFLTPLSALLPPETERCILQALFFLPPSVFADPYELKQQADDHRLGKFMIFGVTDLEGPVSAVDPRGTVVLLNLDPSKEGGGSELPLHMRYPEPVEHNLLDMYGQVGFELPCPIVYWACESVDNNEETSPFDDLTPPFVSPYKSGTSFYFLPVQAPEGKQPGNPVIEVHVPAGDLSHLPAVEWGTTHVILLAFLYVAYSAWSVPPRPHSTAREKVE</sequence>
<keyword evidence="6" id="KW-0812">Transmembrane</keyword>
<dbReference type="HOGENOM" id="CLU_100668_0_0_1"/>
<evidence type="ECO:0000256" key="4">
    <source>
        <dbReference type="ARBA" id="ARBA00020410"/>
    </source>
</evidence>
<keyword evidence="13" id="KW-1185">Reference proteome</keyword>
<comment type="function">
    <text evidence="11">Required for proper folding and/or the stability of a subset of proteins in the endoplasmic reticulum. Component of glycosylphosphatidylinositol-mannosyltransferase 1 which transfers the first of the 4 mannoses in the GPI-anchor precursors during GPI-anchor biosynthesis. Probably acts by stabilizing the mannosyltransferase GPI14.</text>
</comment>